<keyword evidence="1" id="KW-0812">Transmembrane</keyword>
<protein>
    <submittedName>
        <fullName evidence="2">ABC transporter permease</fullName>
    </submittedName>
</protein>
<dbReference type="PANTHER" id="PTHR30188">
    <property type="entry name" value="ABC TRANSPORTER PERMEASE PROTEIN-RELATED"/>
    <property type="match status" value="1"/>
</dbReference>
<gene>
    <name evidence="2" type="ORF">FLP_17440</name>
</gene>
<dbReference type="RefSeq" id="WP_065450812.1">
    <property type="nucleotide sequence ID" value="NZ_LVEN01000042.1"/>
</dbReference>
<keyword evidence="3" id="KW-1185">Reference proteome</keyword>
<proteinExistence type="predicted"/>
<organism evidence="2 3">
    <name type="scientific">Flavobacterium piscis</name>
    <dbReference type="NCBI Taxonomy" id="1114874"/>
    <lineage>
        <taxon>Bacteria</taxon>
        <taxon>Pseudomonadati</taxon>
        <taxon>Bacteroidota</taxon>
        <taxon>Flavobacteriia</taxon>
        <taxon>Flavobacteriales</taxon>
        <taxon>Flavobacteriaceae</taxon>
        <taxon>Flavobacterium</taxon>
    </lineage>
</organism>
<feature type="transmembrane region" description="Helical" evidence="1">
    <location>
        <begin position="188"/>
        <end position="208"/>
    </location>
</feature>
<evidence type="ECO:0000313" key="3">
    <source>
        <dbReference type="Proteomes" id="UP000093343"/>
    </source>
</evidence>
<evidence type="ECO:0000313" key="2">
    <source>
        <dbReference type="EMBL" id="OCB70464.1"/>
    </source>
</evidence>
<dbReference type="Proteomes" id="UP000093343">
    <property type="component" value="Unassembled WGS sequence"/>
</dbReference>
<evidence type="ECO:0000256" key="1">
    <source>
        <dbReference type="SAM" id="Phobius"/>
    </source>
</evidence>
<dbReference type="EMBL" id="LVEN01000042">
    <property type="protein sequence ID" value="OCB70464.1"/>
    <property type="molecule type" value="Genomic_DNA"/>
</dbReference>
<name>A0ABX2XE67_9FLAO</name>
<feature type="transmembrane region" description="Helical" evidence="1">
    <location>
        <begin position="228"/>
        <end position="247"/>
    </location>
</feature>
<dbReference type="Pfam" id="PF02405">
    <property type="entry name" value="MlaE"/>
    <property type="match status" value="1"/>
</dbReference>
<sequence>MMLIRYISQLGRYFLMLKEIFNKQTKWSVMKKLIFKEIDDLIIDSLGIVCFISFFIGGVVAIQTALNLTNPLIPKYLIGFATRQSVILEFAPTFISVIMAGKMGSYITSSIGTMRVTEQIDALEVMGVNSLNYLVFPKIVALLMYPFVIGISMFLGIFGGWLACAYGGFSTSEDFIQGAQMDFNPFHITYAFIKTLIFAMLLATIPSFHGYYMKGGALEVGKASTVSFVWTSVCIILFNYILTQLLLG</sequence>
<keyword evidence="1" id="KW-0472">Membrane</keyword>
<feature type="transmembrane region" description="Helical" evidence="1">
    <location>
        <begin position="139"/>
        <end position="167"/>
    </location>
</feature>
<keyword evidence="1" id="KW-1133">Transmembrane helix</keyword>
<feature type="transmembrane region" description="Helical" evidence="1">
    <location>
        <begin position="41"/>
        <end position="66"/>
    </location>
</feature>
<comment type="caution">
    <text evidence="2">The sequence shown here is derived from an EMBL/GenBank/DDBJ whole genome shotgun (WGS) entry which is preliminary data.</text>
</comment>
<dbReference type="InterPro" id="IPR030802">
    <property type="entry name" value="Permease_MalE"/>
</dbReference>
<accession>A0ABX2XE67</accession>
<dbReference type="PANTHER" id="PTHR30188:SF4">
    <property type="entry name" value="PROTEIN TRIGALACTOSYLDIACYLGLYCEROL 1, CHLOROPLASTIC"/>
    <property type="match status" value="1"/>
</dbReference>
<reference evidence="3" key="1">
    <citation type="submission" date="2016-03" db="EMBL/GenBank/DDBJ databases">
        <title>Draft genome sequence of Paenibacillus glacialis DSM 22343.</title>
        <authorList>
            <person name="Shin S.-K."/>
            <person name="Yi H."/>
        </authorList>
    </citation>
    <scope>NUCLEOTIDE SEQUENCE [LARGE SCALE GENOMIC DNA]</scope>
    <source>
        <strain evidence="3">CCUG 60099</strain>
    </source>
</reference>